<name>A0A5B7GBY2_PORTR</name>
<reference evidence="1 2" key="1">
    <citation type="submission" date="2019-05" db="EMBL/GenBank/DDBJ databases">
        <title>Another draft genome of Portunus trituberculatus and its Hox gene families provides insights of decapod evolution.</title>
        <authorList>
            <person name="Jeong J.-H."/>
            <person name="Song I."/>
            <person name="Kim S."/>
            <person name="Choi T."/>
            <person name="Kim D."/>
            <person name="Ryu S."/>
            <person name="Kim W."/>
        </authorList>
    </citation>
    <scope>NUCLEOTIDE SEQUENCE [LARGE SCALE GENOMIC DNA]</scope>
    <source>
        <tissue evidence="1">Muscle</tissue>
    </source>
</reference>
<accession>A0A5B7GBY2</accession>
<dbReference type="AlphaFoldDB" id="A0A5B7GBY2"/>
<sequence>MYLFYFGKCRCVRDTRQFNKSPTLPQGREIHENPTKDFCKLWDLSSLYGRSKRLRTPGLAMY</sequence>
<proteinExistence type="predicted"/>
<protein>
    <submittedName>
        <fullName evidence="1">Uncharacterized protein</fullName>
    </submittedName>
</protein>
<organism evidence="1 2">
    <name type="scientific">Portunus trituberculatus</name>
    <name type="common">Swimming crab</name>
    <name type="synonym">Neptunus trituberculatus</name>
    <dbReference type="NCBI Taxonomy" id="210409"/>
    <lineage>
        <taxon>Eukaryota</taxon>
        <taxon>Metazoa</taxon>
        <taxon>Ecdysozoa</taxon>
        <taxon>Arthropoda</taxon>
        <taxon>Crustacea</taxon>
        <taxon>Multicrustacea</taxon>
        <taxon>Malacostraca</taxon>
        <taxon>Eumalacostraca</taxon>
        <taxon>Eucarida</taxon>
        <taxon>Decapoda</taxon>
        <taxon>Pleocyemata</taxon>
        <taxon>Brachyura</taxon>
        <taxon>Eubrachyura</taxon>
        <taxon>Portunoidea</taxon>
        <taxon>Portunidae</taxon>
        <taxon>Portuninae</taxon>
        <taxon>Portunus</taxon>
    </lineage>
</organism>
<dbReference type="Proteomes" id="UP000324222">
    <property type="component" value="Unassembled WGS sequence"/>
</dbReference>
<dbReference type="EMBL" id="VSRR010012665">
    <property type="protein sequence ID" value="MPC54823.1"/>
    <property type="molecule type" value="Genomic_DNA"/>
</dbReference>
<evidence type="ECO:0000313" key="1">
    <source>
        <dbReference type="EMBL" id="MPC54823.1"/>
    </source>
</evidence>
<gene>
    <name evidence="1" type="ORF">E2C01_048750</name>
</gene>
<keyword evidence="2" id="KW-1185">Reference proteome</keyword>
<comment type="caution">
    <text evidence="1">The sequence shown here is derived from an EMBL/GenBank/DDBJ whole genome shotgun (WGS) entry which is preliminary data.</text>
</comment>
<evidence type="ECO:0000313" key="2">
    <source>
        <dbReference type="Proteomes" id="UP000324222"/>
    </source>
</evidence>